<feature type="compositionally biased region" description="Low complexity" evidence="2">
    <location>
        <begin position="67"/>
        <end position="85"/>
    </location>
</feature>
<dbReference type="SUPFAM" id="SSF54523">
    <property type="entry name" value="Pili subunits"/>
    <property type="match status" value="1"/>
</dbReference>
<evidence type="ECO:0000256" key="3">
    <source>
        <dbReference type="SAM" id="Phobius"/>
    </source>
</evidence>
<evidence type="ECO:0000259" key="4">
    <source>
        <dbReference type="Pfam" id="PF14237"/>
    </source>
</evidence>
<dbReference type="AlphaFoldDB" id="A0AAU9B1M8"/>
<dbReference type="InterPro" id="IPR001082">
    <property type="entry name" value="Pilin"/>
</dbReference>
<dbReference type="Pfam" id="PF14237">
    <property type="entry name" value="GYF_2"/>
    <property type="match status" value="1"/>
</dbReference>
<dbReference type="GeneID" id="83066273"/>
<feature type="domain" description="GYF" evidence="4">
    <location>
        <begin position="4"/>
        <end position="51"/>
    </location>
</feature>
<keyword evidence="3" id="KW-0472">Membrane</keyword>
<protein>
    <submittedName>
        <fullName evidence="5">Fimbrial protein pilin</fullName>
    </submittedName>
</protein>
<name>A0AAU9B1M8_LYSEN</name>
<evidence type="ECO:0000313" key="6">
    <source>
        <dbReference type="Proteomes" id="UP000218824"/>
    </source>
</evidence>
<accession>A0AAU9B1M8</accession>
<evidence type="ECO:0000313" key="5">
    <source>
        <dbReference type="EMBL" id="BAV99980.1"/>
    </source>
</evidence>
<dbReference type="Pfam" id="PF00114">
    <property type="entry name" value="Pilin"/>
    <property type="match status" value="1"/>
</dbReference>
<evidence type="ECO:0000256" key="2">
    <source>
        <dbReference type="SAM" id="MobiDB-lite"/>
    </source>
</evidence>
<dbReference type="RefSeq" id="WP_096381602.1">
    <property type="nucleotide sequence ID" value="NZ_AP014940.1"/>
</dbReference>
<comment type="similarity">
    <text evidence="1">Belongs to the N-Me-Phe pilin family.</text>
</comment>
<dbReference type="InterPro" id="IPR025640">
    <property type="entry name" value="GYF_2"/>
</dbReference>
<organism evidence="5 6">
    <name type="scientific">Lysobacter enzymogenes</name>
    <dbReference type="NCBI Taxonomy" id="69"/>
    <lineage>
        <taxon>Bacteria</taxon>
        <taxon>Pseudomonadati</taxon>
        <taxon>Pseudomonadota</taxon>
        <taxon>Gammaproteobacteria</taxon>
        <taxon>Lysobacterales</taxon>
        <taxon>Lysobacteraceae</taxon>
        <taxon>Lysobacter</taxon>
    </lineage>
</organism>
<feature type="region of interest" description="Disordered" evidence="2">
    <location>
        <begin position="57"/>
        <end position="85"/>
    </location>
</feature>
<dbReference type="GO" id="GO:0009289">
    <property type="term" value="C:pilus"/>
    <property type="evidence" value="ECO:0007669"/>
    <property type="project" value="InterPro"/>
</dbReference>
<evidence type="ECO:0000256" key="1">
    <source>
        <dbReference type="ARBA" id="ARBA00005233"/>
    </source>
</evidence>
<dbReference type="Proteomes" id="UP000218824">
    <property type="component" value="Chromosome"/>
</dbReference>
<feature type="region of interest" description="Disordered" evidence="2">
    <location>
        <begin position="106"/>
        <end position="146"/>
    </location>
</feature>
<dbReference type="GO" id="GO:0007155">
    <property type="term" value="P:cell adhesion"/>
    <property type="evidence" value="ECO:0007669"/>
    <property type="project" value="InterPro"/>
</dbReference>
<dbReference type="InterPro" id="IPR045584">
    <property type="entry name" value="Pilin-like"/>
</dbReference>
<feature type="compositionally biased region" description="Low complexity" evidence="2">
    <location>
        <begin position="106"/>
        <end position="140"/>
    </location>
</feature>
<reference evidence="5 6" key="1">
    <citation type="journal article" date="2017" name="DNA Res.">
        <title>Complete genome sequence and expression profile of the commercial lytic enzyme producer Lysobacter enzymogenes M497-1.</title>
        <authorList>
            <person name="Takami H."/>
            <person name="Toyoda A."/>
            <person name="Uchiyama I."/>
            <person name="Itoh T."/>
            <person name="Takaki Y."/>
            <person name="Arai W."/>
            <person name="Nishi S."/>
            <person name="Kawai M."/>
            <person name="Shinya K."/>
            <person name="Ikeda H."/>
        </authorList>
    </citation>
    <scope>NUCLEOTIDE SEQUENCE [LARGE SCALE GENOMIC DNA]</scope>
    <source>
        <strain evidence="5 6">M497-1</strain>
    </source>
</reference>
<keyword evidence="3" id="KW-0812">Transmembrane</keyword>
<feature type="transmembrane region" description="Helical" evidence="3">
    <location>
        <begin position="170"/>
        <end position="195"/>
    </location>
</feature>
<keyword evidence="3" id="KW-1133">Transmembrane helix</keyword>
<dbReference type="EMBL" id="AP014940">
    <property type="protein sequence ID" value="BAV99980.1"/>
    <property type="molecule type" value="Genomic_DNA"/>
</dbReference>
<sequence length="309" mass="32751">MTNWYYHDPSQGRVGPIDADTVREHFRAGRIQRDTLVWREGLREWQPLQRLEHEFGLGATPPPLPPGVANAAATDAAPAATTPTAHGRADFTAALDAADTLRAQPAAAQATAAGPTAAAPTAQTSATPPGSASPGPAQPQRSVSPADYAPAHVARRQAAPPPKRGLSGCAIALIVVAVLALPVFGILAAIALPAYQDYTHRAKLAQALLASDDYKQLVAQYYAAHQNCPTNASEGFRPAAEYASTQIASVQFGRLKDSGECAVQLELRGFNRPQLDGHKVWLAFDPGRAQWTCSSDVERATLLPQSCRN</sequence>
<gene>
    <name evidence="5" type="ORF">LEN_4493</name>
</gene>
<proteinExistence type="inferred from homology"/>
<dbReference type="Gene3D" id="3.30.700.10">
    <property type="entry name" value="Glycoprotein, Type 4 Pilin"/>
    <property type="match status" value="1"/>
</dbReference>
<dbReference type="KEGG" id="lem:LEN_4493"/>